<protein>
    <submittedName>
        <fullName evidence="2">Uncharacterized protein</fullName>
    </submittedName>
</protein>
<gene>
    <name evidence="2" type="ORF">HZS61_002405</name>
</gene>
<name>A0A8H6LF83_FUSOX</name>
<feature type="region of interest" description="Disordered" evidence="1">
    <location>
        <begin position="238"/>
        <end position="262"/>
    </location>
</feature>
<evidence type="ECO:0000256" key="1">
    <source>
        <dbReference type="SAM" id="MobiDB-lite"/>
    </source>
</evidence>
<accession>A0A8H6LF83</accession>
<dbReference type="EMBL" id="JACDXP010000010">
    <property type="protein sequence ID" value="KAF6518327.1"/>
    <property type="molecule type" value="Genomic_DNA"/>
</dbReference>
<evidence type="ECO:0000313" key="3">
    <source>
        <dbReference type="Proteomes" id="UP000593570"/>
    </source>
</evidence>
<feature type="compositionally biased region" description="Basic and acidic residues" evidence="1">
    <location>
        <begin position="181"/>
        <end position="190"/>
    </location>
</feature>
<evidence type="ECO:0000313" key="2">
    <source>
        <dbReference type="EMBL" id="KAF6518327.1"/>
    </source>
</evidence>
<comment type="caution">
    <text evidence="2">The sequence shown here is derived from an EMBL/GenBank/DDBJ whole genome shotgun (WGS) entry which is preliminary data.</text>
</comment>
<proteinExistence type="predicted"/>
<sequence>MGFYNKIDARQTGYQIMNPTVLELPRGGNSSHDFLVIARTKHIAKNIHRKQYQLARQVATFANLTYDSFGRPLLKTGKWSKLLVEDFGDPEHHCKGQPNIDKYIGPEDMKLFWTRTGEPLLIFTHQVNDKNMCQGQFLIDVRAALVELEQVLGPEFSSLLPPIRFASPAGLRRGAPPGQENHPRYQREKNWAPGQSPFGSVSELLLMAEPGQLFRWISNDEPVELVLDAKDQRSAVEEPYPATAKPGETWHSRKKGHVSQTGRTRSCLAWYNGVKTRLLRRLHGTTVG</sequence>
<feature type="region of interest" description="Disordered" evidence="1">
    <location>
        <begin position="170"/>
        <end position="194"/>
    </location>
</feature>
<organism evidence="2 3">
    <name type="scientific">Fusarium oxysporum f. sp. conglutinans</name>
    <dbReference type="NCBI Taxonomy" id="100902"/>
    <lineage>
        <taxon>Eukaryota</taxon>
        <taxon>Fungi</taxon>
        <taxon>Dikarya</taxon>
        <taxon>Ascomycota</taxon>
        <taxon>Pezizomycotina</taxon>
        <taxon>Sordariomycetes</taxon>
        <taxon>Hypocreomycetidae</taxon>
        <taxon>Hypocreales</taxon>
        <taxon>Nectriaceae</taxon>
        <taxon>Fusarium</taxon>
        <taxon>Fusarium oxysporum species complex</taxon>
    </lineage>
</organism>
<dbReference type="Proteomes" id="UP000593570">
    <property type="component" value="Unassembled WGS sequence"/>
</dbReference>
<reference evidence="2 3" key="1">
    <citation type="journal article" date="2020" name="bioRxiv">
        <title>A chromosome-scale genome assembly for the Fusarium oxysporum strain Fo5176 to establish a model Arabidopsis-fungal pathosystem.</title>
        <authorList>
            <person name="Fokkens L."/>
            <person name="Guo L."/>
            <person name="Dora S."/>
            <person name="Wang B."/>
            <person name="Ye K."/>
            <person name="Sanchez-Rodriguez C."/>
            <person name="Croll D."/>
        </authorList>
    </citation>
    <scope>NUCLEOTIDE SEQUENCE [LARGE SCALE GENOMIC DNA]</scope>
    <source>
        <strain evidence="2 3">Fo5176</strain>
    </source>
</reference>
<dbReference type="AlphaFoldDB" id="A0A8H6LF83"/>